<name>A0AAN1QQL3_SYNEL</name>
<feature type="binding site" evidence="9">
    <location>
        <position position="97"/>
    </location>
    <ligand>
        <name>Ni(2+)</name>
        <dbReference type="ChEBI" id="CHEBI:49786"/>
    </ligand>
</feature>
<evidence type="ECO:0000313" key="11">
    <source>
        <dbReference type="Proteomes" id="UP000267249"/>
    </source>
</evidence>
<keyword evidence="4 9" id="KW-0479">Metal-binding</keyword>
<dbReference type="SUPFAM" id="SSF51182">
    <property type="entry name" value="RmlC-like cupins"/>
    <property type="match status" value="1"/>
</dbReference>
<keyword evidence="5 9" id="KW-0223">Dioxygenase</keyword>
<keyword evidence="6 9" id="KW-0560">Oxidoreductase</keyword>
<dbReference type="GO" id="GO:0016151">
    <property type="term" value="F:nickel cation binding"/>
    <property type="evidence" value="ECO:0007669"/>
    <property type="project" value="UniProtKB-UniRule"/>
</dbReference>
<evidence type="ECO:0000256" key="6">
    <source>
        <dbReference type="ARBA" id="ARBA00023002"/>
    </source>
</evidence>
<gene>
    <name evidence="9" type="primary">mtnD</name>
    <name evidence="10" type="ORF">DOP62_13280</name>
</gene>
<dbReference type="EMBL" id="CP030139">
    <property type="protein sequence ID" value="AZB73549.1"/>
    <property type="molecule type" value="Genomic_DNA"/>
</dbReference>
<feature type="binding site" evidence="9">
    <location>
        <position position="97"/>
    </location>
    <ligand>
        <name>Fe(2+)</name>
        <dbReference type="ChEBI" id="CHEBI:29033"/>
    </ligand>
</feature>
<evidence type="ECO:0000256" key="9">
    <source>
        <dbReference type="HAMAP-Rule" id="MF_01682"/>
    </source>
</evidence>
<evidence type="ECO:0000256" key="5">
    <source>
        <dbReference type="ARBA" id="ARBA00022964"/>
    </source>
</evidence>
<feature type="binding site" evidence="9">
    <location>
        <position position="103"/>
    </location>
    <ligand>
        <name>Fe(2+)</name>
        <dbReference type="ChEBI" id="CHEBI:29033"/>
    </ligand>
</feature>
<evidence type="ECO:0000256" key="8">
    <source>
        <dbReference type="ARBA" id="ARBA00023167"/>
    </source>
</evidence>
<dbReference type="Proteomes" id="UP000267249">
    <property type="component" value="Chromosome"/>
</dbReference>
<feature type="site" description="May play a role in transmitting local conformational changes" evidence="9">
    <location>
        <position position="102"/>
    </location>
</feature>
<feature type="binding site" evidence="9">
    <location>
        <position position="99"/>
    </location>
    <ligand>
        <name>Fe(2+)</name>
        <dbReference type="ChEBI" id="CHEBI:29033"/>
    </ligand>
</feature>
<dbReference type="GO" id="GO:0019284">
    <property type="term" value="P:L-methionine salvage from S-adenosylmethionine"/>
    <property type="evidence" value="ECO:0007669"/>
    <property type="project" value="InterPro"/>
</dbReference>
<dbReference type="InterPro" id="IPR023956">
    <property type="entry name" value="ARD_bac"/>
</dbReference>
<dbReference type="GO" id="GO:0010308">
    <property type="term" value="F:acireductone dioxygenase (Ni2+-requiring) activity"/>
    <property type="evidence" value="ECO:0007669"/>
    <property type="project" value="UniProtKB-UniRule"/>
</dbReference>
<dbReference type="InterPro" id="IPR004313">
    <property type="entry name" value="ARD"/>
</dbReference>
<accession>A0AAN1QQL3</accession>
<feature type="binding site" evidence="9">
    <location>
        <position position="141"/>
    </location>
    <ligand>
        <name>Ni(2+)</name>
        <dbReference type="ChEBI" id="CHEBI:49786"/>
    </ligand>
</feature>
<feature type="site" description="Important to generate the dianion" evidence="9">
    <location>
        <position position="105"/>
    </location>
</feature>
<evidence type="ECO:0000256" key="4">
    <source>
        <dbReference type="ARBA" id="ARBA00022723"/>
    </source>
</evidence>
<dbReference type="InterPro" id="IPR014710">
    <property type="entry name" value="RmlC-like_jellyroll"/>
</dbReference>
<feature type="binding site" evidence="9">
    <location>
        <position position="103"/>
    </location>
    <ligand>
        <name>Ni(2+)</name>
        <dbReference type="ChEBI" id="CHEBI:49786"/>
    </ligand>
</feature>
<dbReference type="GO" id="GO:0005506">
    <property type="term" value="F:iron ion binding"/>
    <property type="evidence" value="ECO:0007669"/>
    <property type="project" value="UniProtKB-UniRule"/>
</dbReference>
<reference evidence="10 11" key="1">
    <citation type="journal article" date="2018" name="Sci. Rep.">
        <title>Genome Features and Biochemical Characteristics of a Robust, Fast Growing and Naturally Transformable Cyanobacterium Synechococcus elongatus PCC 11801 Isolated from India.</title>
        <authorList>
            <person name="Jaiswal D."/>
            <person name="Sengupta A."/>
            <person name="Sohoni S."/>
            <person name="Sengupta S."/>
            <person name="Phadnavis A.G."/>
            <person name="Pakrasi H.B."/>
            <person name="Wangikar P.P."/>
        </authorList>
    </citation>
    <scope>NUCLEOTIDE SEQUENCE [LARGE SCALE GENOMIC DNA]</scope>
    <source>
        <strain evidence="10 11">PCC 11801</strain>
    </source>
</reference>
<dbReference type="EC" id="1.13.11.53" evidence="9"/>
<comment type="cofactor">
    <cofactor evidence="9">
        <name>Fe(2+)</name>
        <dbReference type="ChEBI" id="CHEBI:29033"/>
    </cofactor>
    <text evidence="9">Binds 1 Fe(2+) cation per monomer.</text>
</comment>
<comment type="catalytic activity">
    <reaction evidence="1 9">
        <text>1,2-dihydroxy-5-(methylsulfanyl)pent-1-en-3-one + O2 = 4-methylsulfanyl-2-oxobutanoate + formate + 2 H(+)</text>
        <dbReference type="Rhea" id="RHEA:24504"/>
        <dbReference type="ChEBI" id="CHEBI:15378"/>
        <dbReference type="ChEBI" id="CHEBI:15379"/>
        <dbReference type="ChEBI" id="CHEBI:15740"/>
        <dbReference type="ChEBI" id="CHEBI:16723"/>
        <dbReference type="ChEBI" id="CHEBI:49252"/>
        <dbReference type="EC" id="1.13.11.54"/>
    </reaction>
</comment>
<dbReference type="InterPro" id="IPR011051">
    <property type="entry name" value="RmlC_Cupin_sf"/>
</dbReference>
<proteinExistence type="inferred from homology"/>
<feature type="site" description="May play a role in metal incorporation in vivo" evidence="9">
    <location>
        <position position="96"/>
    </location>
</feature>
<evidence type="ECO:0000256" key="2">
    <source>
        <dbReference type="ARBA" id="ARBA00022596"/>
    </source>
</evidence>
<evidence type="ECO:0000256" key="7">
    <source>
        <dbReference type="ARBA" id="ARBA00023004"/>
    </source>
</evidence>
<dbReference type="PANTHER" id="PTHR23418">
    <property type="entry name" value="ACIREDUCTONE DIOXYGENASE"/>
    <property type="match status" value="1"/>
</dbReference>
<dbReference type="RefSeq" id="WP_208674496.1">
    <property type="nucleotide sequence ID" value="NZ_CP030139.2"/>
</dbReference>
<dbReference type="EC" id="1.13.11.54" evidence="9"/>
<comment type="similarity">
    <text evidence="9">Belongs to the acireductone dioxygenase (ARD) family.</text>
</comment>
<protein>
    <recommendedName>
        <fullName evidence="9">Acireductone dioxygenase</fullName>
    </recommendedName>
    <alternativeName>
        <fullName evidence="9">1,2-dihydroxy-3-keto-5-methylthiopentene dioxygenase</fullName>
        <shortName evidence="9">DHK-MTPene dioxygenase</shortName>
    </alternativeName>
    <alternativeName>
        <fullName evidence="9">Acireductone dioxygenase (Fe(2+)-requiring)</fullName>
        <shortName evidence="9">ARD'</shortName>
        <shortName evidence="9">Fe-ARD</shortName>
        <ecNumber evidence="9">1.13.11.54</ecNumber>
    </alternativeName>
    <alternativeName>
        <fullName evidence="9">Acireductone dioxygenase (Ni(2+)-requiring)</fullName>
        <shortName evidence="9">ARD</shortName>
        <shortName evidence="9">Ni-ARD</shortName>
        <ecNumber evidence="9">1.13.11.53</ecNumber>
    </alternativeName>
</protein>
<organism evidence="10 11">
    <name type="scientific">Synechococcus elongatus PCC 11801</name>
    <dbReference type="NCBI Taxonomy" id="2219813"/>
    <lineage>
        <taxon>Bacteria</taxon>
        <taxon>Bacillati</taxon>
        <taxon>Cyanobacteriota</taxon>
        <taxon>Cyanophyceae</taxon>
        <taxon>Synechococcales</taxon>
        <taxon>Synechococcaceae</taxon>
        <taxon>Synechococcus</taxon>
    </lineage>
</organism>
<keyword evidence="2 9" id="KW-0533">Nickel</keyword>
<sequence length="180" mass="20286">MTVLTIYREDLPEQPLTHTTDAAEIAALLAQQGLRFERWPAQAELADDATPEQILTAYAPEIDRVKTEGGYITVDAISLRPDHPDRAALRQKFLAEHIHSEDEVRFFVAGQGLFSLHLGDRVYALLCTQNDWISVPAGTRHWFDMGSQPYFTALRFFNNPEGWVAQFTGSEIASQFPLLP</sequence>
<keyword evidence="7 9" id="KW-0408">Iron</keyword>
<feature type="binding site" evidence="9">
    <location>
        <position position="141"/>
    </location>
    <ligand>
        <name>Fe(2+)</name>
        <dbReference type="ChEBI" id="CHEBI:29033"/>
    </ligand>
</feature>
<dbReference type="Gene3D" id="2.60.120.10">
    <property type="entry name" value="Jelly Rolls"/>
    <property type="match status" value="1"/>
</dbReference>
<keyword evidence="3 9" id="KW-0028">Amino-acid biosynthesis</keyword>
<evidence type="ECO:0000256" key="1">
    <source>
        <dbReference type="ARBA" id="ARBA00000428"/>
    </source>
</evidence>
<feature type="binding site" evidence="9">
    <location>
        <position position="99"/>
    </location>
    <ligand>
        <name>Ni(2+)</name>
        <dbReference type="ChEBI" id="CHEBI:49786"/>
    </ligand>
</feature>
<comment type="catalytic activity">
    <reaction evidence="9">
        <text>1,2-dihydroxy-5-(methylsulfanyl)pent-1-en-3-one + O2 = 3-(methylsulfanyl)propanoate + CO + formate + 2 H(+)</text>
        <dbReference type="Rhea" id="RHEA:14161"/>
        <dbReference type="ChEBI" id="CHEBI:15378"/>
        <dbReference type="ChEBI" id="CHEBI:15379"/>
        <dbReference type="ChEBI" id="CHEBI:15740"/>
        <dbReference type="ChEBI" id="CHEBI:17245"/>
        <dbReference type="ChEBI" id="CHEBI:49016"/>
        <dbReference type="ChEBI" id="CHEBI:49252"/>
        <dbReference type="EC" id="1.13.11.53"/>
    </reaction>
</comment>
<dbReference type="HAMAP" id="MF_01682">
    <property type="entry name" value="Salvage_MtnD"/>
    <property type="match status" value="1"/>
</dbReference>
<dbReference type="CDD" id="cd02232">
    <property type="entry name" value="cupin_ARD"/>
    <property type="match status" value="1"/>
</dbReference>
<evidence type="ECO:0000256" key="3">
    <source>
        <dbReference type="ARBA" id="ARBA00022605"/>
    </source>
</evidence>
<comment type="function">
    <text evidence="9">Catalyzes 2 different reactions between oxygene and the acireductone 1,2-dihydroxy-3-keto-5-methylthiopentene (DHK-MTPene) depending upon the metal bound in the active site. Fe-containing acireductone dioxygenase (Fe-ARD) produces formate and 2-keto-4-methylthiobutyrate (KMTB), the alpha-ketoacid precursor of methionine in the methionine recycle pathway. Ni-containing acireductone dioxygenase (Ni-ARD) produces methylthiopropionate, carbon monoxide and formate, and does not lie on the methionine recycle pathway.</text>
</comment>
<dbReference type="GO" id="GO:0010309">
    <property type="term" value="F:acireductone dioxygenase [iron(II)-requiring] activity"/>
    <property type="evidence" value="ECO:0007669"/>
    <property type="project" value="UniProtKB-UniRule"/>
</dbReference>
<dbReference type="AlphaFoldDB" id="A0AAN1QQL3"/>
<comment type="subunit">
    <text evidence="9">Monomer.</text>
</comment>
<evidence type="ECO:0000313" key="10">
    <source>
        <dbReference type="EMBL" id="AZB73549.1"/>
    </source>
</evidence>
<keyword evidence="8 9" id="KW-0486">Methionine biosynthesis</keyword>
<dbReference type="GO" id="GO:0019509">
    <property type="term" value="P:L-methionine salvage from methylthioadenosine"/>
    <property type="evidence" value="ECO:0007669"/>
    <property type="project" value="UniProtKB-UniRule"/>
</dbReference>
<comment type="pathway">
    <text evidence="9">Amino-acid biosynthesis; L-methionine biosynthesis via salvage pathway; L-methionine from S-methyl-5-thio-alpha-D-ribose 1-phosphate: step 5/6.</text>
</comment>
<dbReference type="PANTHER" id="PTHR23418:SF0">
    <property type="entry name" value="ACIREDUCTONE DIOXYGENASE"/>
    <property type="match status" value="1"/>
</dbReference>
<dbReference type="Pfam" id="PF03079">
    <property type="entry name" value="ARD"/>
    <property type="match status" value="1"/>
</dbReference>
<comment type="cofactor">
    <cofactor evidence="9">
        <name>Ni(2+)</name>
        <dbReference type="ChEBI" id="CHEBI:49786"/>
    </cofactor>
    <text evidence="9">Binds 1 nickel ion per monomer.</text>
</comment>